<keyword evidence="4 7" id="KW-0812">Transmembrane</keyword>
<feature type="transmembrane region" description="Helical" evidence="7">
    <location>
        <begin position="191"/>
        <end position="213"/>
    </location>
</feature>
<feature type="transmembrane region" description="Helical" evidence="7">
    <location>
        <begin position="75"/>
        <end position="93"/>
    </location>
</feature>
<feature type="transmembrane region" description="Helical" evidence="7">
    <location>
        <begin position="15"/>
        <end position="34"/>
    </location>
</feature>
<reference evidence="9" key="1">
    <citation type="submission" date="2022-03" db="EMBL/GenBank/DDBJ databases">
        <title>Brevibacterium spongiae sp. nov., isolated from marine sponge.</title>
        <authorList>
            <person name="Li Z."/>
            <person name="Zhang M."/>
        </authorList>
    </citation>
    <scope>NUCLEOTIDE SEQUENCE</scope>
    <source>
        <strain evidence="9">WHS-Z9</strain>
    </source>
</reference>
<comment type="subcellular location">
    <subcellularLocation>
        <location evidence="1">Cell membrane</location>
        <topology evidence="1">Multi-pass membrane protein</topology>
    </subcellularLocation>
</comment>
<gene>
    <name evidence="9" type="ORF">L1F31_03885</name>
</gene>
<dbReference type="EMBL" id="CP093443">
    <property type="protein sequence ID" value="UVI36810.1"/>
    <property type="molecule type" value="Genomic_DNA"/>
</dbReference>
<comment type="similarity">
    <text evidence="2">Belongs to the EamA transporter family.</text>
</comment>
<organism evidence="9 10">
    <name type="scientific">Brevibacterium spongiae</name>
    <dbReference type="NCBI Taxonomy" id="2909672"/>
    <lineage>
        <taxon>Bacteria</taxon>
        <taxon>Bacillati</taxon>
        <taxon>Actinomycetota</taxon>
        <taxon>Actinomycetes</taxon>
        <taxon>Micrococcales</taxon>
        <taxon>Brevibacteriaceae</taxon>
        <taxon>Brevibacterium</taxon>
    </lineage>
</organism>
<feature type="domain" description="EamA" evidence="8">
    <location>
        <begin position="16"/>
        <end position="146"/>
    </location>
</feature>
<evidence type="ECO:0000313" key="10">
    <source>
        <dbReference type="Proteomes" id="UP001064879"/>
    </source>
</evidence>
<keyword evidence="3" id="KW-1003">Cell membrane</keyword>
<name>A0ABY5SQH6_9MICO</name>
<dbReference type="InterPro" id="IPR037185">
    <property type="entry name" value="EmrE-like"/>
</dbReference>
<protein>
    <submittedName>
        <fullName evidence="9">DMT family transporter</fullName>
    </submittedName>
</protein>
<dbReference type="SUPFAM" id="SSF103481">
    <property type="entry name" value="Multidrug resistance efflux transporter EmrE"/>
    <property type="match status" value="2"/>
</dbReference>
<accession>A0ABY5SQH6</accession>
<evidence type="ECO:0000256" key="5">
    <source>
        <dbReference type="ARBA" id="ARBA00022989"/>
    </source>
</evidence>
<keyword evidence="6 7" id="KW-0472">Membrane</keyword>
<dbReference type="PANTHER" id="PTHR42920:SF11">
    <property type="entry name" value="INNER MEMBRANE PROTEIN YTFF"/>
    <property type="match status" value="1"/>
</dbReference>
<keyword evidence="5 7" id="KW-1133">Transmembrane helix</keyword>
<dbReference type="Proteomes" id="UP001064879">
    <property type="component" value="Chromosome"/>
</dbReference>
<feature type="transmembrane region" description="Helical" evidence="7">
    <location>
        <begin position="281"/>
        <end position="301"/>
    </location>
</feature>
<evidence type="ECO:0000256" key="4">
    <source>
        <dbReference type="ARBA" id="ARBA00022692"/>
    </source>
</evidence>
<dbReference type="InterPro" id="IPR051258">
    <property type="entry name" value="Diverse_Substrate_Transporter"/>
</dbReference>
<keyword evidence="10" id="KW-1185">Reference proteome</keyword>
<feature type="transmembrane region" description="Helical" evidence="7">
    <location>
        <begin position="132"/>
        <end position="153"/>
    </location>
</feature>
<evidence type="ECO:0000256" key="1">
    <source>
        <dbReference type="ARBA" id="ARBA00004651"/>
    </source>
</evidence>
<evidence type="ECO:0000256" key="3">
    <source>
        <dbReference type="ARBA" id="ARBA00022475"/>
    </source>
</evidence>
<proteinExistence type="inferred from homology"/>
<feature type="transmembrane region" description="Helical" evidence="7">
    <location>
        <begin position="46"/>
        <end position="63"/>
    </location>
</feature>
<evidence type="ECO:0000256" key="2">
    <source>
        <dbReference type="ARBA" id="ARBA00007362"/>
    </source>
</evidence>
<dbReference type="RefSeq" id="WP_265419376.1">
    <property type="nucleotide sequence ID" value="NZ_CP093443.1"/>
</dbReference>
<feature type="domain" description="EamA" evidence="8">
    <location>
        <begin position="161"/>
        <end position="297"/>
    </location>
</feature>
<feature type="transmembrane region" description="Helical" evidence="7">
    <location>
        <begin position="159"/>
        <end position="179"/>
    </location>
</feature>
<evidence type="ECO:0000259" key="8">
    <source>
        <dbReference type="Pfam" id="PF00892"/>
    </source>
</evidence>
<feature type="transmembrane region" description="Helical" evidence="7">
    <location>
        <begin position="225"/>
        <end position="244"/>
    </location>
</feature>
<sequence length="323" mass="33107">MTTADLRQPQKRPEAIAVVAVLGGALCLSISAILVKLAGVDAATTAVLRCAIAVIALVPLALVERRRHGGLSRTGIAWAIAAGIALGIDYIAWTAAIYLVGAGVSTVLVNVQVIVLPLLALIVDREPVSRRFLIALPLMLIGVGLVGGILSLAEVGEGAVLGTVLGLIAGTGYGVYMFLTRRGTRRKAEGTIQPLAWATASAAVSSAIIAQFTGGLHLGGISPRSWMLLIALALLGQVVAWLLINGASVRLAPTMTASLLLIQPVLALVLAALILGERLTLGQAIGAGLVVAAVAVANGVWRARSARRPGLRRPDSGPDSGPR</sequence>
<evidence type="ECO:0000256" key="6">
    <source>
        <dbReference type="ARBA" id="ARBA00023136"/>
    </source>
</evidence>
<feature type="transmembrane region" description="Helical" evidence="7">
    <location>
        <begin position="256"/>
        <end position="275"/>
    </location>
</feature>
<dbReference type="Pfam" id="PF00892">
    <property type="entry name" value="EamA"/>
    <property type="match status" value="2"/>
</dbReference>
<feature type="transmembrane region" description="Helical" evidence="7">
    <location>
        <begin position="99"/>
        <end position="120"/>
    </location>
</feature>
<evidence type="ECO:0000313" key="9">
    <source>
        <dbReference type="EMBL" id="UVI36810.1"/>
    </source>
</evidence>
<dbReference type="PANTHER" id="PTHR42920">
    <property type="entry name" value="OS03G0707200 PROTEIN-RELATED"/>
    <property type="match status" value="1"/>
</dbReference>
<dbReference type="InterPro" id="IPR000620">
    <property type="entry name" value="EamA_dom"/>
</dbReference>
<evidence type="ECO:0000256" key="7">
    <source>
        <dbReference type="SAM" id="Phobius"/>
    </source>
</evidence>